<dbReference type="PANTHER" id="PTHR34595:SF7">
    <property type="entry name" value="SLL1039 PROTEIN"/>
    <property type="match status" value="1"/>
</dbReference>
<protein>
    <recommendedName>
        <fullName evidence="1">Circularly permuted ATP-grasp type 2 domain-containing protein</fullName>
    </recommendedName>
</protein>
<keyword evidence="3" id="KW-1185">Reference proteome</keyword>
<gene>
    <name evidence="2" type="ORF">A9Q02_09875</name>
</gene>
<dbReference type="InterPro" id="IPR051680">
    <property type="entry name" value="ATP-dep_Glu-Cys_Ligase-2"/>
</dbReference>
<dbReference type="InterPro" id="IPR016450">
    <property type="entry name" value="UCP005522"/>
</dbReference>
<dbReference type="PIRSF" id="PIRSF005522">
    <property type="entry name" value="UCP005522"/>
    <property type="match status" value="1"/>
</dbReference>
<dbReference type="RefSeq" id="WP_097651028.1">
    <property type="nucleotide sequence ID" value="NZ_LYXE01000041.1"/>
</dbReference>
<evidence type="ECO:0000313" key="3">
    <source>
        <dbReference type="Proteomes" id="UP000220922"/>
    </source>
</evidence>
<dbReference type="InterPro" id="IPR025841">
    <property type="entry name" value="CP_ATPgrasp_2"/>
</dbReference>
<feature type="domain" description="Circularly permuted ATP-grasp type 2" evidence="1">
    <location>
        <begin position="90"/>
        <end position="467"/>
    </location>
</feature>
<proteinExistence type="predicted"/>
<dbReference type="SUPFAM" id="SSF56059">
    <property type="entry name" value="Glutathione synthetase ATP-binding domain-like"/>
    <property type="match status" value="1"/>
</dbReference>
<comment type="caution">
    <text evidence="2">The sequence shown here is derived from an EMBL/GenBank/DDBJ whole genome shotgun (WGS) entry which is preliminary data.</text>
</comment>
<evidence type="ECO:0000313" key="2">
    <source>
        <dbReference type="EMBL" id="PDW00486.1"/>
    </source>
</evidence>
<dbReference type="Pfam" id="PF14403">
    <property type="entry name" value="CP_ATPgrasp_2"/>
    <property type="match status" value="1"/>
</dbReference>
<dbReference type="Gene3D" id="3.30.1490.270">
    <property type="match status" value="1"/>
</dbReference>
<sequence>MLTERSAPEIDHPLFNSYTLDAAYDEMFTAEGRVRPPYMPLYRRLLELSAEDLHGRQRYADLTFLNQGITFTVYGDTEGTERIFPYDLLPRIITSSEWAVIEAGLKQRIMALNMFLHDIYHEGKILTDKVIPRELVYTCHHYRREMRGVDVPGKVYTSVVGTDLVRLPSGEFAVLEDNLRVPSGVSYMLTNRGVMKRAFPRLFAHTGVRPIDHYGQVLLTTLRSLAPVHRPDPTIVVLTPGVFNSAYFEHTFLARQMGVELVEGRDLLVHDSVVYMRTTAGLRQVDVIYRRIDDDFIDPLAFRPDSILGVAGLFNAYRAGNVVLANAIGTGVADDKAIYAYVPKIIKYYMGVEPILPNVETYLCEDNGQRSYVLDHLDKLVVKSVGESGGYGMLIGPHSTAEERERFRRLIEHEPRNYIAQPTLQLSRAPCFVDGAVEPRHVDLRPYILNSGDDQITIVPGGLTRVALRKGSLVVNSSQGGGSKDTWVLFE</sequence>
<evidence type="ECO:0000259" key="1">
    <source>
        <dbReference type="Pfam" id="PF14403"/>
    </source>
</evidence>
<dbReference type="Gene3D" id="3.40.50.11290">
    <property type="match status" value="1"/>
</dbReference>
<name>A0A2H3KQD1_9CHLR</name>
<accession>A0A2H3KQD1</accession>
<reference evidence="2 3" key="1">
    <citation type="submission" date="2016-05" db="EMBL/GenBank/DDBJ databases">
        <authorList>
            <person name="Lavstsen T."/>
            <person name="Jespersen J.S."/>
        </authorList>
    </citation>
    <scope>NUCLEOTIDE SEQUENCE [LARGE SCALE GENOMIC DNA]</scope>
    <source>
        <strain evidence="2 3">B7-9</strain>
    </source>
</reference>
<dbReference type="Proteomes" id="UP000220922">
    <property type="component" value="Unassembled WGS sequence"/>
</dbReference>
<dbReference type="AlphaFoldDB" id="A0A2H3KQD1"/>
<organism evidence="2 3">
    <name type="scientific">Candidatus Chloroploca asiatica</name>
    <dbReference type="NCBI Taxonomy" id="1506545"/>
    <lineage>
        <taxon>Bacteria</taxon>
        <taxon>Bacillati</taxon>
        <taxon>Chloroflexota</taxon>
        <taxon>Chloroflexia</taxon>
        <taxon>Chloroflexales</taxon>
        <taxon>Chloroflexineae</taxon>
        <taxon>Oscillochloridaceae</taxon>
        <taxon>Candidatus Chloroploca</taxon>
    </lineage>
</organism>
<dbReference type="OrthoDB" id="9803842at2"/>
<dbReference type="EMBL" id="LYXE01000041">
    <property type="protein sequence ID" value="PDW00486.1"/>
    <property type="molecule type" value="Genomic_DNA"/>
</dbReference>
<dbReference type="PANTHER" id="PTHR34595">
    <property type="entry name" value="BLR5612 PROTEIN"/>
    <property type="match status" value="1"/>
</dbReference>